<dbReference type="RefSeq" id="WP_114440571.1">
    <property type="nucleotide sequence ID" value="NZ_QOZG01000004.1"/>
</dbReference>
<evidence type="ECO:0000313" key="3">
    <source>
        <dbReference type="Proteomes" id="UP000253420"/>
    </source>
</evidence>
<dbReference type="InterPro" id="IPR024408">
    <property type="entry name" value="Muramidase"/>
</dbReference>
<reference evidence="2 3" key="1">
    <citation type="submission" date="2018-07" db="EMBL/GenBank/DDBJ databases">
        <title>The draft genome of Phyllobacterium salinisoli.</title>
        <authorList>
            <person name="Liu L."/>
            <person name="Li L."/>
            <person name="Zhang X."/>
            <person name="Liang L."/>
        </authorList>
    </citation>
    <scope>NUCLEOTIDE SEQUENCE [LARGE SCALE GENOMIC DNA]</scope>
    <source>
        <strain evidence="2 3">LLAN61</strain>
    </source>
</reference>
<dbReference type="OrthoDB" id="1523598at2"/>
<organism evidence="2 3">
    <name type="scientific">Phyllobacterium salinisoli</name>
    <dbReference type="NCBI Taxonomy" id="1899321"/>
    <lineage>
        <taxon>Bacteria</taxon>
        <taxon>Pseudomonadati</taxon>
        <taxon>Pseudomonadota</taxon>
        <taxon>Alphaproteobacteria</taxon>
        <taxon>Hyphomicrobiales</taxon>
        <taxon>Phyllobacteriaceae</taxon>
        <taxon>Phyllobacterium</taxon>
    </lineage>
</organism>
<evidence type="ECO:0000313" key="2">
    <source>
        <dbReference type="EMBL" id="RCS23933.1"/>
    </source>
</evidence>
<dbReference type="InterPro" id="IPR023346">
    <property type="entry name" value="Lysozyme-like_dom_sf"/>
</dbReference>
<feature type="domain" description="N-acetylmuramidase" evidence="1">
    <location>
        <begin position="20"/>
        <end position="192"/>
    </location>
</feature>
<evidence type="ECO:0000259" key="1">
    <source>
        <dbReference type="Pfam" id="PF11860"/>
    </source>
</evidence>
<dbReference type="EMBL" id="QOZG01000004">
    <property type="protein sequence ID" value="RCS23933.1"/>
    <property type="molecule type" value="Genomic_DNA"/>
</dbReference>
<dbReference type="Pfam" id="PF11860">
    <property type="entry name" value="Muramidase"/>
    <property type="match status" value="1"/>
</dbReference>
<comment type="caution">
    <text evidence="2">The sequence shown here is derived from an EMBL/GenBank/DDBJ whole genome shotgun (WGS) entry which is preliminary data.</text>
</comment>
<dbReference type="Gene3D" id="1.10.530.10">
    <property type="match status" value="1"/>
</dbReference>
<gene>
    <name evidence="2" type="ORF">DUT91_11790</name>
</gene>
<name>A0A368K641_9HYPH</name>
<protein>
    <submittedName>
        <fullName evidence="2">DUF3380 domain-containing protein</fullName>
    </submittedName>
</protein>
<keyword evidence="3" id="KW-1185">Reference proteome</keyword>
<dbReference type="SUPFAM" id="SSF53955">
    <property type="entry name" value="Lysozyme-like"/>
    <property type="match status" value="1"/>
</dbReference>
<proteinExistence type="predicted"/>
<dbReference type="AlphaFoldDB" id="A0A368K641"/>
<dbReference type="Proteomes" id="UP000253420">
    <property type="component" value="Unassembled WGS sequence"/>
</dbReference>
<sequence>MFETQTIRDIIAAARQSGVEPSAILAVAEVESGGRATARINGSDEPLIRFEGHYFDRRLTGKKQAEARQLGLAAPKAGSVKNPATQAERWRLLARAARIDRNAAHESVSWGLGQVMGAHWQWLEYVDVQALVAEARGSVAGQIRLMLRFIERSGLVRLLNEHDWAGFARRYNGPLYRQHAYDRKMAAAWKRWRDRLLLGSDRVEKKSASPTYPS</sequence>
<accession>A0A368K641</accession>